<reference evidence="5 6" key="1">
    <citation type="submission" date="2017-09" db="EMBL/GenBank/DDBJ databases">
        <title>Biocontrol bacteria screening and application from spent mushroom substrate.</title>
        <authorList>
            <person name="Sun X."/>
        </authorList>
    </citation>
    <scope>NUCLEOTIDE SEQUENCE [LARGE SCALE GENOMIC DNA]</scope>
    <source>
        <strain evidence="5 6">100374</strain>
    </source>
</reference>
<dbReference type="InterPro" id="IPR027417">
    <property type="entry name" value="P-loop_NTPase"/>
</dbReference>
<dbReference type="AlphaFoldDB" id="A0A2G6QJ86"/>
<dbReference type="RefSeq" id="WP_099683245.1">
    <property type="nucleotide sequence ID" value="NZ_NWUW01000002.1"/>
</dbReference>
<keyword evidence="5" id="KW-0131">Cell cycle</keyword>
<evidence type="ECO:0000256" key="1">
    <source>
        <dbReference type="ARBA" id="ARBA00022741"/>
    </source>
</evidence>
<dbReference type="GO" id="GO:0005524">
    <property type="term" value="F:ATP binding"/>
    <property type="evidence" value="ECO:0007669"/>
    <property type="project" value="UniProtKB-UniRule"/>
</dbReference>
<dbReference type="EMBL" id="NWUW01000002">
    <property type="protein sequence ID" value="PIE96400.1"/>
    <property type="molecule type" value="Genomic_DNA"/>
</dbReference>
<dbReference type="SUPFAM" id="SSF52540">
    <property type="entry name" value="P-loop containing nucleoside triphosphate hydrolases"/>
    <property type="match status" value="1"/>
</dbReference>
<gene>
    <name evidence="5" type="ORF">CO726_02840</name>
</gene>
<dbReference type="Proteomes" id="UP000228484">
    <property type="component" value="Unassembled WGS sequence"/>
</dbReference>
<dbReference type="GO" id="GO:0051301">
    <property type="term" value="P:cell division"/>
    <property type="evidence" value="ECO:0007669"/>
    <property type="project" value="UniProtKB-KW"/>
</dbReference>
<sequence length="393" mass="45138">MLELLSVPLAAILFAIFGDKFKNKEDDRKKIQVFFEVSGIAIRSNEKLQYPVFIEQKDDDRSTTYVYRLPVGMPSKIIQKVEDVVSEGLSKPVRIQYDNYKLNIRVFYKDVPDKWDWEVGLIKKGKWQVPMGQSLERLIYHDFDKTPHMALGGLTRMGKTVFLKNVFTSLTLAQPEHIHLYIIDLKGGLEFGSYKHLKQVDSVAEKPIEAFMVLSDILRKMEEKMQYMKARHYTNVVETDMKERYFIIVDEGAELCPDKSMKKEQQKLLGACQQMLSHIARIGGALGFRLIFCTQYPTGDTLPRQVKQNSDAKLGFRLPTQTASGVVIDESGLESIKSIPGRAIFKTDRLTEIQVPYISNEIMWNHLKQYEVEKHEDANTPENQPSNGDTCDD</sequence>
<accession>A0A2G6QJ86</accession>
<organism evidence="5 6">
    <name type="scientific">Bacillus fungorum</name>
    <dbReference type="NCBI Taxonomy" id="2039284"/>
    <lineage>
        <taxon>Bacteria</taxon>
        <taxon>Bacillati</taxon>
        <taxon>Bacillota</taxon>
        <taxon>Bacilli</taxon>
        <taxon>Bacillales</taxon>
        <taxon>Bacillaceae</taxon>
        <taxon>Bacillus</taxon>
    </lineage>
</organism>
<keyword evidence="5" id="KW-0132">Cell division</keyword>
<keyword evidence="1 3" id="KW-0547">Nucleotide-binding</keyword>
<proteinExistence type="predicted"/>
<comment type="caution">
    <text evidence="5">The sequence shown here is derived from an EMBL/GenBank/DDBJ whole genome shotgun (WGS) entry which is preliminary data.</text>
</comment>
<keyword evidence="6" id="KW-1185">Reference proteome</keyword>
<dbReference type="PROSITE" id="PS50901">
    <property type="entry name" value="FTSK"/>
    <property type="match status" value="1"/>
</dbReference>
<feature type="binding site" evidence="3">
    <location>
        <begin position="153"/>
        <end position="160"/>
    </location>
    <ligand>
        <name>ATP</name>
        <dbReference type="ChEBI" id="CHEBI:30616"/>
    </ligand>
</feature>
<name>A0A2G6QJ86_9BACI</name>
<evidence type="ECO:0000259" key="4">
    <source>
        <dbReference type="PROSITE" id="PS50901"/>
    </source>
</evidence>
<dbReference type="InterPro" id="IPR002543">
    <property type="entry name" value="FtsK_dom"/>
</dbReference>
<evidence type="ECO:0000256" key="2">
    <source>
        <dbReference type="ARBA" id="ARBA00022840"/>
    </source>
</evidence>
<dbReference type="PANTHER" id="PTHR22683">
    <property type="entry name" value="SPORULATION PROTEIN RELATED"/>
    <property type="match status" value="1"/>
</dbReference>
<dbReference type="Pfam" id="PF01580">
    <property type="entry name" value="FtsK_SpoIIIE"/>
    <property type="match status" value="1"/>
</dbReference>
<evidence type="ECO:0000313" key="6">
    <source>
        <dbReference type="Proteomes" id="UP000228484"/>
    </source>
</evidence>
<evidence type="ECO:0000313" key="5">
    <source>
        <dbReference type="EMBL" id="PIE96400.1"/>
    </source>
</evidence>
<keyword evidence="2 3" id="KW-0067">ATP-binding</keyword>
<dbReference type="Gene3D" id="3.40.50.300">
    <property type="entry name" value="P-loop containing nucleotide triphosphate hydrolases"/>
    <property type="match status" value="1"/>
</dbReference>
<dbReference type="PANTHER" id="PTHR22683:SF1">
    <property type="entry name" value="TYPE VII SECRETION SYSTEM PROTEIN ESSC"/>
    <property type="match status" value="1"/>
</dbReference>
<protein>
    <submittedName>
        <fullName evidence="5">Cell division protein FtsK</fullName>
    </submittedName>
</protein>
<feature type="domain" description="FtsK" evidence="4">
    <location>
        <begin position="135"/>
        <end position="325"/>
    </location>
</feature>
<dbReference type="GO" id="GO:0003677">
    <property type="term" value="F:DNA binding"/>
    <property type="evidence" value="ECO:0007669"/>
    <property type="project" value="InterPro"/>
</dbReference>
<dbReference type="InterPro" id="IPR050206">
    <property type="entry name" value="FtsK/SpoIIIE/SftA"/>
</dbReference>
<evidence type="ECO:0000256" key="3">
    <source>
        <dbReference type="PROSITE-ProRule" id="PRU00289"/>
    </source>
</evidence>